<gene>
    <name evidence="1" type="ORF">HYY20_11915</name>
</gene>
<reference evidence="1" key="1">
    <citation type="submission" date="2020-07" db="EMBL/GenBank/DDBJ databases">
        <title>Huge and variable diversity of episymbiotic CPR bacteria and DPANN archaea in groundwater ecosystems.</title>
        <authorList>
            <person name="He C.Y."/>
            <person name="Keren R."/>
            <person name="Whittaker M."/>
            <person name="Farag I.F."/>
            <person name="Doudna J."/>
            <person name="Cate J.H.D."/>
            <person name="Banfield J.F."/>
        </authorList>
    </citation>
    <scope>NUCLEOTIDE SEQUENCE</scope>
    <source>
        <strain evidence="1">NC_groundwater_672_Ag_B-0.1um_62_36</strain>
    </source>
</reference>
<evidence type="ECO:0008006" key="3">
    <source>
        <dbReference type="Google" id="ProtNLM"/>
    </source>
</evidence>
<protein>
    <recommendedName>
        <fullName evidence="3">Redoxin domain-containing protein</fullName>
    </recommendedName>
</protein>
<evidence type="ECO:0000313" key="2">
    <source>
        <dbReference type="Proteomes" id="UP000769766"/>
    </source>
</evidence>
<evidence type="ECO:0000313" key="1">
    <source>
        <dbReference type="EMBL" id="MBI2877576.1"/>
    </source>
</evidence>
<accession>A0A932CQT4</accession>
<comment type="caution">
    <text evidence="1">The sequence shown here is derived from an EMBL/GenBank/DDBJ whole genome shotgun (WGS) entry which is preliminary data.</text>
</comment>
<name>A0A932CQT4_UNCTE</name>
<dbReference type="Proteomes" id="UP000769766">
    <property type="component" value="Unassembled WGS sequence"/>
</dbReference>
<dbReference type="AlphaFoldDB" id="A0A932CQT4"/>
<organism evidence="1 2">
    <name type="scientific">Tectimicrobiota bacterium</name>
    <dbReference type="NCBI Taxonomy" id="2528274"/>
    <lineage>
        <taxon>Bacteria</taxon>
        <taxon>Pseudomonadati</taxon>
        <taxon>Nitrospinota/Tectimicrobiota group</taxon>
        <taxon>Candidatus Tectimicrobiota</taxon>
    </lineage>
</organism>
<sequence>MDQPRLSFSRGTIRAPDFPPGLAWLNTDHPLSLQELRGKLVLLDFWTYG</sequence>
<dbReference type="Gene3D" id="3.40.30.10">
    <property type="entry name" value="Glutaredoxin"/>
    <property type="match status" value="1"/>
</dbReference>
<dbReference type="EMBL" id="JACPRF010000365">
    <property type="protein sequence ID" value="MBI2877576.1"/>
    <property type="molecule type" value="Genomic_DNA"/>
</dbReference>
<proteinExistence type="predicted"/>